<dbReference type="EMBL" id="CP041040">
    <property type="protein sequence ID" value="QDE33457.1"/>
    <property type="molecule type" value="Genomic_DNA"/>
</dbReference>
<dbReference type="NCBIfam" id="TIGR04089">
    <property type="entry name" value="exp_by_SipW_III"/>
    <property type="match status" value="1"/>
</dbReference>
<gene>
    <name evidence="1" type="ORF">FIV50_00735</name>
</gene>
<reference evidence="1 2" key="1">
    <citation type="submission" date="2019-06" db="EMBL/GenBank/DDBJ databases">
        <title>Complete genome of Microbacterium foliorum M2.</title>
        <authorList>
            <person name="Cao G."/>
        </authorList>
    </citation>
    <scope>NUCLEOTIDE SEQUENCE [LARGE SCALE GENOMIC DNA]</scope>
    <source>
        <strain evidence="1 2">M2</strain>
    </source>
</reference>
<accession>A0A4Y5YL23</accession>
<evidence type="ECO:0000313" key="1">
    <source>
        <dbReference type="EMBL" id="QDE33457.1"/>
    </source>
</evidence>
<protein>
    <submittedName>
        <fullName evidence="1">Alternate-type signal peptide domain-containing protein</fullName>
    </submittedName>
</protein>
<dbReference type="OrthoDB" id="4827586at2"/>
<dbReference type="Proteomes" id="UP000316125">
    <property type="component" value="Chromosome"/>
</dbReference>
<dbReference type="RefSeq" id="WP_140035754.1">
    <property type="nucleotide sequence ID" value="NZ_CP041040.1"/>
</dbReference>
<organism evidence="1 2">
    <name type="scientific">Microbacterium foliorum</name>
    <dbReference type="NCBI Taxonomy" id="104336"/>
    <lineage>
        <taxon>Bacteria</taxon>
        <taxon>Bacillati</taxon>
        <taxon>Actinomycetota</taxon>
        <taxon>Actinomycetes</taxon>
        <taxon>Micrococcales</taxon>
        <taxon>Microbacteriaceae</taxon>
        <taxon>Microbacterium</taxon>
    </lineage>
</organism>
<sequence length="227" mass="23670">MTTRERRRRSLRRPGFAVAAPLVVGVLIAGGSAVGTYALWSASTSASLGDITGGNLRLVSMDTTWSQVSPGTDNPEELPLTGTPTDFRVMPGDVITITQNVESYLQGDNLNAGLAVDYANGSDAAQDVEDGLIALSFHIENEEGVQVAPESGSAPFGTTLAIGGLTGTDQGVTDDWKVVISAEILGDYDWVDGESLDDAPAQWAAGNIVISLEQLREGSGYVEGGNP</sequence>
<dbReference type="AlphaFoldDB" id="A0A4Y5YL23"/>
<dbReference type="InterPro" id="IPR024006">
    <property type="entry name" value="Alt_signal_exp_actinobact"/>
</dbReference>
<evidence type="ECO:0000313" key="2">
    <source>
        <dbReference type="Proteomes" id="UP000316125"/>
    </source>
</evidence>
<name>A0A4Y5YL23_9MICO</name>
<proteinExistence type="predicted"/>